<dbReference type="Gene3D" id="2.10.109.10">
    <property type="entry name" value="Umud Fragment, subunit A"/>
    <property type="match status" value="1"/>
</dbReference>
<reference evidence="1" key="1">
    <citation type="submission" date="2021-08" db="EMBL/GenBank/DDBJ databases">
        <title>WGS assembly of Ceratopteris richardii.</title>
        <authorList>
            <person name="Marchant D.B."/>
            <person name="Chen G."/>
            <person name="Jenkins J."/>
            <person name="Shu S."/>
            <person name="Leebens-Mack J."/>
            <person name="Grimwood J."/>
            <person name="Schmutz J."/>
            <person name="Soltis P."/>
            <person name="Soltis D."/>
            <person name="Chen Z.-H."/>
        </authorList>
    </citation>
    <scope>NUCLEOTIDE SEQUENCE</scope>
    <source>
        <strain evidence="1">Whitten #5841</strain>
        <tissue evidence="1">Leaf</tissue>
    </source>
</reference>
<dbReference type="CDD" id="cd06530">
    <property type="entry name" value="S26_SPase_I"/>
    <property type="match status" value="1"/>
</dbReference>
<name>A0A8T2Q6A9_CERRI</name>
<dbReference type="GO" id="GO:0004252">
    <property type="term" value="F:serine-type endopeptidase activity"/>
    <property type="evidence" value="ECO:0007669"/>
    <property type="project" value="InterPro"/>
</dbReference>
<dbReference type="InterPro" id="IPR019533">
    <property type="entry name" value="Peptidase_S26"/>
</dbReference>
<dbReference type="PANTHER" id="PTHR47040">
    <property type="entry name" value="OSJNBA0068L06.9 PROTEIN"/>
    <property type="match status" value="1"/>
</dbReference>
<gene>
    <name evidence="1" type="ORF">KP509_38G059100</name>
</gene>
<dbReference type="EMBL" id="CM035443">
    <property type="protein sequence ID" value="KAH7278851.1"/>
    <property type="molecule type" value="Genomic_DNA"/>
</dbReference>
<dbReference type="AlphaFoldDB" id="A0A8T2Q6A9"/>
<dbReference type="OMA" id="TMGTNEN"/>
<dbReference type="InterPro" id="IPR053307">
    <property type="entry name" value="Mitochondrial_IM_protease"/>
</dbReference>
<comment type="caution">
    <text evidence="1">The sequence shown here is derived from an EMBL/GenBank/DDBJ whole genome shotgun (WGS) entry which is preliminary data.</text>
</comment>
<organism evidence="1 2">
    <name type="scientific">Ceratopteris richardii</name>
    <name type="common">Triangle waterfern</name>
    <dbReference type="NCBI Taxonomy" id="49495"/>
    <lineage>
        <taxon>Eukaryota</taxon>
        <taxon>Viridiplantae</taxon>
        <taxon>Streptophyta</taxon>
        <taxon>Embryophyta</taxon>
        <taxon>Tracheophyta</taxon>
        <taxon>Polypodiopsida</taxon>
        <taxon>Polypodiidae</taxon>
        <taxon>Polypodiales</taxon>
        <taxon>Pteridineae</taxon>
        <taxon>Pteridaceae</taxon>
        <taxon>Parkerioideae</taxon>
        <taxon>Ceratopteris</taxon>
    </lineage>
</organism>
<sequence>MGSFFQHRFRYFVLKARDSISAHIESYETGKMSTKELFNRMWKDVYEDRLTVMKRYGGAAMEPTIYDGEKILVRKIPFPSTRTLFVGDVILHKHHGDSTIEQESCLGVARIAAMEGEEMVSTNENDLPFVLQKGECWVLFDNEAHKTKDCTDSRSFGPLSLGKIIGRVLYAFKSSTDHGQVKNSQEAMYEDSSVLSVELDLDELASSENK</sequence>
<dbReference type="OrthoDB" id="308440at2759"/>
<evidence type="ECO:0000313" key="1">
    <source>
        <dbReference type="EMBL" id="KAH7278851.1"/>
    </source>
</evidence>
<evidence type="ECO:0008006" key="3">
    <source>
        <dbReference type="Google" id="ProtNLM"/>
    </source>
</evidence>
<protein>
    <recommendedName>
        <fullName evidence="3">Mitochondrial inner membrane protease subunit</fullName>
    </recommendedName>
</protein>
<evidence type="ECO:0000313" key="2">
    <source>
        <dbReference type="Proteomes" id="UP000825935"/>
    </source>
</evidence>
<dbReference type="SUPFAM" id="SSF51306">
    <property type="entry name" value="LexA/Signal peptidase"/>
    <property type="match status" value="1"/>
</dbReference>
<proteinExistence type="predicted"/>
<dbReference type="PANTHER" id="PTHR47040:SF1">
    <property type="entry name" value="MITOCHONDRIAL ATP-INDEPENDENT INNER MEMBRANE PROTEASE SUBUNIT 2"/>
    <property type="match status" value="1"/>
</dbReference>
<accession>A0A8T2Q6A9</accession>
<dbReference type="GO" id="GO:0006465">
    <property type="term" value="P:signal peptide processing"/>
    <property type="evidence" value="ECO:0007669"/>
    <property type="project" value="InterPro"/>
</dbReference>
<dbReference type="Proteomes" id="UP000825935">
    <property type="component" value="Chromosome 38"/>
</dbReference>
<dbReference type="InterPro" id="IPR036286">
    <property type="entry name" value="LexA/Signal_pep-like_sf"/>
</dbReference>
<keyword evidence="2" id="KW-1185">Reference proteome</keyword>